<keyword evidence="9" id="KW-1185">Reference proteome</keyword>
<dbReference type="InterPro" id="IPR001296">
    <property type="entry name" value="Glyco_trans_1"/>
</dbReference>
<dbReference type="InterPro" id="IPR043148">
    <property type="entry name" value="TagF_C"/>
</dbReference>
<organism evidence="8 9">
    <name type="scientific">Cryobacterium lyxosi</name>
    <dbReference type="NCBI Taxonomy" id="1259228"/>
    <lineage>
        <taxon>Bacteria</taxon>
        <taxon>Bacillati</taxon>
        <taxon>Actinomycetota</taxon>
        <taxon>Actinomycetes</taxon>
        <taxon>Micrococcales</taxon>
        <taxon>Microbacteriaceae</taxon>
        <taxon>Cryobacterium</taxon>
    </lineage>
</organism>
<evidence type="ECO:0000259" key="7">
    <source>
        <dbReference type="Pfam" id="PF00534"/>
    </source>
</evidence>
<dbReference type="GO" id="GO:0005886">
    <property type="term" value="C:plasma membrane"/>
    <property type="evidence" value="ECO:0007669"/>
    <property type="project" value="UniProtKB-SubCell"/>
</dbReference>
<reference evidence="8 9" key="1">
    <citation type="submission" date="2019-03" db="EMBL/GenBank/DDBJ databases">
        <title>Genomics of glacier-inhabiting Cryobacterium strains.</title>
        <authorList>
            <person name="Liu Q."/>
            <person name="Xin Y.-H."/>
        </authorList>
    </citation>
    <scope>NUCLEOTIDE SEQUENCE [LARGE SCALE GENOMIC DNA]</scope>
    <source>
        <strain evidence="8 9">TMT1-1</strain>
    </source>
</reference>
<evidence type="ECO:0000313" key="9">
    <source>
        <dbReference type="Proteomes" id="UP000298424"/>
    </source>
</evidence>
<dbReference type="OrthoDB" id="8549922at2"/>
<dbReference type="Pfam" id="PF00534">
    <property type="entry name" value="Glycos_transf_1"/>
    <property type="match status" value="1"/>
</dbReference>
<evidence type="ECO:0000313" key="8">
    <source>
        <dbReference type="EMBL" id="TFD29320.1"/>
    </source>
</evidence>
<evidence type="ECO:0000256" key="4">
    <source>
        <dbReference type="ARBA" id="ARBA00022679"/>
    </source>
</evidence>
<dbReference type="PANTHER" id="PTHR37316">
    <property type="entry name" value="TEICHOIC ACID GLYCEROL-PHOSPHATE PRIMASE"/>
    <property type="match status" value="1"/>
</dbReference>
<name>A0A4R8ZJ53_9MICO</name>
<dbReference type="InterPro" id="IPR007554">
    <property type="entry name" value="Glycerophosphate_synth"/>
</dbReference>
<feature type="domain" description="Glycosyl transferase family 1" evidence="7">
    <location>
        <begin position="669"/>
        <end position="806"/>
    </location>
</feature>
<dbReference type="Gene3D" id="3.40.50.11820">
    <property type="match status" value="1"/>
</dbReference>
<keyword evidence="3" id="KW-1003">Cell membrane</keyword>
<comment type="subcellular location">
    <subcellularLocation>
        <location evidence="1">Cell membrane</location>
        <topology evidence="1">Peripheral membrane protein</topology>
    </subcellularLocation>
</comment>
<keyword evidence="4 8" id="KW-0808">Transferase</keyword>
<dbReference type="Proteomes" id="UP000298424">
    <property type="component" value="Unassembled WGS sequence"/>
</dbReference>
<evidence type="ECO:0000256" key="3">
    <source>
        <dbReference type="ARBA" id="ARBA00022475"/>
    </source>
</evidence>
<accession>A0A4R8ZJ53</accession>
<keyword evidence="6" id="KW-0472">Membrane</keyword>
<dbReference type="EMBL" id="SOGT01000001">
    <property type="protein sequence ID" value="TFD29320.1"/>
    <property type="molecule type" value="Genomic_DNA"/>
</dbReference>
<comment type="caution">
    <text evidence="8">The sequence shown here is derived from an EMBL/GenBank/DDBJ whole genome shotgun (WGS) entry which is preliminary data.</text>
</comment>
<dbReference type="CDD" id="cd03811">
    <property type="entry name" value="GT4_GT28_WabH-like"/>
    <property type="match status" value="1"/>
</dbReference>
<dbReference type="AlphaFoldDB" id="A0A4R8ZJ53"/>
<evidence type="ECO:0000256" key="5">
    <source>
        <dbReference type="ARBA" id="ARBA00022944"/>
    </source>
</evidence>
<proteinExistence type="inferred from homology"/>
<dbReference type="GO" id="GO:0016757">
    <property type="term" value="F:glycosyltransferase activity"/>
    <property type="evidence" value="ECO:0007669"/>
    <property type="project" value="InterPro"/>
</dbReference>
<dbReference type="GO" id="GO:0047355">
    <property type="term" value="F:CDP-glycerol glycerophosphotransferase activity"/>
    <property type="evidence" value="ECO:0007669"/>
    <property type="project" value="InterPro"/>
</dbReference>
<dbReference type="Pfam" id="PF04464">
    <property type="entry name" value="Glyphos_transf"/>
    <property type="match status" value="1"/>
</dbReference>
<dbReference type="Gene3D" id="3.40.50.2000">
    <property type="entry name" value="Glycogen Phosphorylase B"/>
    <property type="match status" value="2"/>
</dbReference>
<evidence type="ECO:0000256" key="1">
    <source>
        <dbReference type="ARBA" id="ARBA00004202"/>
    </source>
</evidence>
<dbReference type="SUPFAM" id="SSF53756">
    <property type="entry name" value="UDP-Glycosyltransferase/glycogen phosphorylase"/>
    <property type="match status" value="2"/>
</dbReference>
<protein>
    <submittedName>
        <fullName evidence="8">Glycosyltransferase</fullName>
    </submittedName>
</protein>
<dbReference type="Gene3D" id="3.40.50.12580">
    <property type="match status" value="1"/>
</dbReference>
<sequence length="863" mass="94122">MLFAPVLSRWSDGPRRRLTRLVGRIRRAVRYEAHAYWRTRPIRPHHVLYEAFNGSGLLCNPEALFRQLRNTPDQGHLRHIWALKDPRLARREFRHDRTVRFVKSGSPAYYQALATSRYLISNATFPPQFSKRVGQIYLNTWHGTPLKHMGYDMADGAFGTSNIVRNFVSADYLLAANPFMARQMYERAYKLDGIFHGRMLLAGYPRIDRQTLSAAESQSARSRLAQLNPGGREIVLYAPTWKGSSFAHPDDDLDALLERVQHIEAGIDGSRYIVLLKTHQAVHALASGRADLARILVPNDLPTNVVLGLAGILVTDYSSIFFDFLATGLPIVFFTPDLTDFEQTRGLYLAPTELPGPVCRTVAEVVAFIGQIADHGRLPAFTERYRIAQHDYVGQDDGAASARVIDIVFRGADPSPLLRVPSAAVRTSVLIYLGGMKPNGITSAALNLLGAIDHERFDVSVTFAKSAAPVRRANQRLIDPRVRQFARIGGMNGGVRQRLARRRAARADAAGGAGSLGARITSGARATSAADADFTAEFTRCFGDSRFDHVVDFSGYGPFWAELLLHSPPAVRSIWLHNDLGADAHRAIGGVKRMLRGLTETFARYDRYDHLVSVSPALSEINAEALAAYAPRSKFTVAHNTVDVERILRGAADVSQPCIESPATAATTTFVTIGRLSPEKNQTRLIRAFALVHARNPFTRLVIVGSGPLKAELTALILDLELSAAVTLTGALANPYPVLAAADCFVLSSDYEGAPMVILEALVLGRAVVTVAFASVHDALPQAAGLVVPQTDAGLAAGLTAFLRGDVVASAFDHEAYGRRAVAEFYRAIGVTDLGADTERHFPLDDDLDAELAELAPSTAAGR</sequence>
<dbReference type="InterPro" id="IPR051612">
    <property type="entry name" value="Teichoic_Acid_Biosynth"/>
</dbReference>
<gene>
    <name evidence="8" type="ORF">E3T27_00045</name>
</gene>
<evidence type="ECO:0000256" key="6">
    <source>
        <dbReference type="ARBA" id="ARBA00023136"/>
    </source>
</evidence>
<dbReference type="GO" id="GO:0019350">
    <property type="term" value="P:teichoic acid biosynthetic process"/>
    <property type="evidence" value="ECO:0007669"/>
    <property type="project" value="UniProtKB-KW"/>
</dbReference>
<evidence type="ECO:0000256" key="2">
    <source>
        <dbReference type="ARBA" id="ARBA00010488"/>
    </source>
</evidence>
<dbReference type="PANTHER" id="PTHR37316:SF3">
    <property type="entry name" value="TEICHOIC ACID GLYCEROL-PHOSPHATE TRANSFERASE"/>
    <property type="match status" value="1"/>
</dbReference>
<comment type="similarity">
    <text evidence="2">Belongs to the CDP-glycerol glycerophosphotransferase family.</text>
</comment>
<keyword evidence="5" id="KW-0777">Teichoic acid biosynthesis</keyword>
<dbReference type="InterPro" id="IPR043149">
    <property type="entry name" value="TagF_N"/>
</dbReference>